<dbReference type="Gene3D" id="3.30.200.20">
    <property type="entry name" value="Phosphorylase Kinase, domain 1"/>
    <property type="match status" value="1"/>
</dbReference>
<evidence type="ECO:0000256" key="6">
    <source>
        <dbReference type="ARBA" id="ARBA00022741"/>
    </source>
</evidence>
<keyword evidence="3 11" id="KW-0723">Serine/threonine-protein kinase</keyword>
<sequence length="829" mass="88879">MSNLICGKCGQQLAALSSSGNLATICPACGAAITSSGTVLPVSNPGSSPENLTLASPPASNASPMATTPSVMARAMLDQTNPLGPSIPSASPLMSANPQSSLAGVVPLLQPPRNTDEIGWLLHFRVLRARGEGGMGLVLEAEDTHLNRRVALKLMRPHLAHDTSARERFLREARATAAVRSDHIVTIYEVGMVGEVPYLAMELLEGETLEAIIRRDAPLPPAKVLDYSLQMARGLATAHQRDLIHRDIKPSNLWFDSNSRRVKILDFGLARPMFDNSSMTVTGAVVGTPAYMAPEQADGEQVDGRADLFSLGCVMYELCTGRPPFTGNSAVAIMKAAAMQRHVPIEQLNPAIPSGLRSLIDRLLSKRPADRPNTAAMVVEELEAIGTLMSGVDLTRLQASGATPVVVSKPKMGVIGGIALGLLLAIGAGVIFVRSNRLVPIPDEPAEGASSGVTPIARGRGVTADSVILGMTAPFSGTGRELGRAMKLGLETHLAHQNAMGGIHGRKLKLIALDDGYEPTQAVTNLRTLLDTHQIFAMLGAVGTPTTAATLPIAQEAKLPFLGAFTGAPLLRKTPPDRLVFNFRASYEEETAAVVKYLLRTRGVKPSEIAVFAQNDSYGDAGFRGVMRMLREQGIAADKILRVGHERNSVDVKSAVDGIQARLDIRAVVMISTYRPAARFIARMRELKRELIFTNVSFVGGDALAEELREMDPKLGDGVIVTQVVPPIDSQATVVLKFREHLQRYFPNEHPNATSLEGYLTAAIFVEGMRRAGEELTPDRLVDALESIRDFDLGLGKPIAFSPSDHQGSHLVWGMVLDGKGNYQPLELD</sequence>
<accession>A0A6C2YVF1</accession>
<dbReference type="GO" id="GO:0004674">
    <property type="term" value="F:protein serine/threonine kinase activity"/>
    <property type="evidence" value="ECO:0007669"/>
    <property type="project" value="UniProtKB-KW"/>
</dbReference>
<gene>
    <name evidence="11" type="ORF">GMBLW1_37170</name>
</gene>
<keyword evidence="6" id="KW-0547">Nucleotide-binding</keyword>
<dbReference type="PROSITE" id="PS50011">
    <property type="entry name" value="PROTEIN_KINASE_DOM"/>
    <property type="match status" value="1"/>
</dbReference>
<keyword evidence="4" id="KW-0808">Transferase</keyword>
<evidence type="ECO:0000313" key="11">
    <source>
        <dbReference type="EMBL" id="VIP05476.1"/>
    </source>
</evidence>
<dbReference type="KEGG" id="tim:GMBLW1_37170"/>
<dbReference type="EC" id="2.7.11.1" evidence="2"/>
<dbReference type="SMART" id="SM00220">
    <property type="entry name" value="S_TKc"/>
    <property type="match status" value="1"/>
</dbReference>
<evidence type="ECO:0000256" key="1">
    <source>
        <dbReference type="ARBA" id="ARBA00010062"/>
    </source>
</evidence>
<dbReference type="CDD" id="cd19978">
    <property type="entry name" value="PBP1_ABC_ligand_binding-like"/>
    <property type="match status" value="1"/>
</dbReference>
<protein>
    <recommendedName>
        <fullName evidence="2">non-specific serine/threonine protein kinase</fullName>
        <ecNumber evidence="2">2.7.11.1</ecNumber>
    </recommendedName>
</protein>
<keyword evidence="7 11" id="KW-0418">Kinase</keyword>
<name>A0A6C2YVF1_9BACT</name>
<proteinExistence type="inferred from homology"/>
<feature type="domain" description="Protein kinase" evidence="10">
    <location>
        <begin position="124"/>
        <end position="385"/>
    </location>
</feature>
<reference evidence="11" key="1">
    <citation type="submission" date="2019-04" db="EMBL/GenBank/DDBJ databases">
        <authorList>
            <consortium name="Science for Life Laboratories"/>
        </authorList>
    </citation>
    <scope>NUCLEOTIDE SEQUENCE</scope>
    <source>
        <strain evidence="11">MBLW1</strain>
    </source>
</reference>
<evidence type="ECO:0000259" key="10">
    <source>
        <dbReference type="PROSITE" id="PS50011"/>
    </source>
</evidence>
<feature type="compositionally biased region" description="Polar residues" evidence="9">
    <location>
        <begin position="44"/>
        <end position="54"/>
    </location>
</feature>
<dbReference type="EMBL" id="LR593887">
    <property type="protein sequence ID" value="VTS08308.1"/>
    <property type="molecule type" value="Genomic_DNA"/>
</dbReference>
<keyword evidence="5" id="KW-0732">Signal</keyword>
<dbReference type="RefSeq" id="WP_162660544.1">
    <property type="nucleotide sequence ID" value="NZ_LR593887.1"/>
</dbReference>
<dbReference type="EMBL" id="LR586016">
    <property type="protein sequence ID" value="VIP05476.1"/>
    <property type="molecule type" value="Genomic_DNA"/>
</dbReference>
<dbReference type="CDD" id="cd14014">
    <property type="entry name" value="STKc_PknB_like"/>
    <property type="match status" value="1"/>
</dbReference>
<dbReference type="FunFam" id="1.10.510.10:FF:000021">
    <property type="entry name" value="Serine/threonine protein kinase"/>
    <property type="match status" value="1"/>
</dbReference>
<dbReference type="PANTHER" id="PTHR47235">
    <property type="entry name" value="BLR6548 PROTEIN"/>
    <property type="match status" value="1"/>
</dbReference>
<dbReference type="InterPro" id="IPR000719">
    <property type="entry name" value="Prot_kinase_dom"/>
</dbReference>
<dbReference type="InParanoid" id="A0A6C2YVF1"/>
<dbReference type="InterPro" id="IPR028081">
    <property type="entry name" value="Leu-bd"/>
</dbReference>
<dbReference type="Pfam" id="PF00069">
    <property type="entry name" value="Pkinase"/>
    <property type="match status" value="1"/>
</dbReference>
<evidence type="ECO:0000256" key="9">
    <source>
        <dbReference type="SAM" id="MobiDB-lite"/>
    </source>
</evidence>
<dbReference type="GO" id="GO:0005524">
    <property type="term" value="F:ATP binding"/>
    <property type="evidence" value="ECO:0007669"/>
    <property type="project" value="UniProtKB-KW"/>
</dbReference>
<keyword evidence="12" id="KW-1185">Reference proteome</keyword>
<evidence type="ECO:0000256" key="8">
    <source>
        <dbReference type="ARBA" id="ARBA00022840"/>
    </source>
</evidence>
<keyword evidence="8" id="KW-0067">ATP-binding</keyword>
<organism evidence="11">
    <name type="scientific">Tuwongella immobilis</name>
    <dbReference type="NCBI Taxonomy" id="692036"/>
    <lineage>
        <taxon>Bacteria</taxon>
        <taxon>Pseudomonadati</taxon>
        <taxon>Planctomycetota</taxon>
        <taxon>Planctomycetia</taxon>
        <taxon>Gemmatales</taxon>
        <taxon>Gemmataceae</taxon>
        <taxon>Tuwongella</taxon>
    </lineage>
</organism>
<feature type="compositionally biased region" description="Low complexity" evidence="9">
    <location>
        <begin position="55"/>
        <end position="65"/>
    </location>
</feature>
<dbReference type="Gene3D" id="3.40.50.2300">
    <property type="match status" value="2"/>
</dbReference>
<evidence type="ECO:0000256" key="3">
    <source>
        <dbReference type="ARBA" id="ARBA00022527"/>
    </source>
</evidence>
<dbReference type="PANTHER" id="PTHR47235:SF1">
    <property type="entry name" value="BLR6548 PROTEIN"/>
    <property type="match status" value="1"/>
</dbReference>
<dbReference type="Gene3D" id="1.10.510.10">
    <property type="entry name" value="Transferase(Phosphotransferase) domain 1"/>
    <property type="match status" value="1"/>
</dbReference>
<evidence type="ECO:0000256" key="4">
    <source>
        <dbReference type="ARBA" id="ARBA00022679"/>
    </source>
</evidence>
<evidence type="ECO:0000256" key="2">
    <source>
        <dbReference type="ARBA" id="ARBA00012513"/>
    </source>
</evidence>
<evidence type="ECO:0000313" key="12">
    <source>
        <dbReference type="Proteomes" id="UP000464378"/>
    </source>
</evidence>
<evidence type="ECO:0000256" key="7">
    <source>
        <dbReference type="ARBA" id="ARBA00022777"/>
    </source>
</evidence>
<dbReference type="SUPFAM" id="SSF56112">
    <property type="entry name" value="Protein kinase-like (PK-like)"/>
    <property type="match status" value="1"/>
</dbReference>
<dbReference type="Proteomes" id="UP000464378">
    <property type="component" value="Chromosome"/>
</dbReference>
<dbReference type="InterPro" id="IPR011009">
    <property type="entry name" value="Kinase-like_dom_sf"/>
</dbReference>
<dbReference type="SUPFAM" id="SSF53822">
    <property type="entry name" value="Periplasmic binding protein-like I"/>
    <property type="match status" value="1"/>
</dbReference>
<comment type="similarity">
    <text evidence="1">Belongs to the leucine-binding protein family.</text>
</comment>
<dbReference type="Pfam" id="PF13458">
    <property type="entry name" value="Peripla_BP_6"/>
    <property type="match status" value="1"/>
</dbReference>
<dbReference type="InterPro" id="IPR028082">
    <property type="entry name" value="Peripla_BP_I"/>
</dbReference>
<dbReference type="AlphaFoldDB" id="A0A6C2YVF1"/>
<evidence type="ECO:0000256" key="5">
    <source>
        <dbReference type="ARBA" id="ARBA00022729"/>
    </source>
</evidence>
<feature type="region of interest" description="Disordered" evidence="9">
    <location>
        <begin position="43"/>
        <end position="65"/>
    </location>
</feature>